<dbReference type="GO" id="GO:0000981">
    <property type="term" value="F:DNA-binding transcription factor activity, RNA polymerase II-specific"/>
    <property type="evidence" value="ECO:0007669"/>
    <property type="project" value="TreeGrafter"/>
</dbReference>
<feature type="compositionally biased region" description="Polar residues" evidence="7">
    <location>
        <begin position="1"/>
        <end position="12"/>
    </location>
</feature>
<dbReference type="GO" id="GO:0000978">
    <property type="term" value="F:RNA polymerase II cis-regulatory region sequence-specific DNA binding"/>
    <property type="evidence" value="ECO:0007669"/>
    <property type="project" value="TreeGrafter"/>
</dbReference>
<dbReference type="CDD" id="cd00202">
    <property type="entry name" value="ZnF_GATA"/>
    <property type="match status" value="2"/>
</dbReference>
<feature type="compositionally biased region" description="Low complexity" evidence="7">
    <location>
        <begin position="13"/>
        <end position="36"/>
    </location>
</feature>
<dbReference type="InterPro" id="IPR039355">
    <property type="entry name" value="Transcription_factor_GATA"/>
</dbReference>
<evidence type="ECO:0000259" key="8">
    <source>
        <dbReference type="PROSITE" id="PS50114"/>
    </source>
</evidence>
<keyword evidence="4" id="KW-0862">Zinc</keyword>
<dbReference type="PROSITE" id="PS00344">
    <property type="entry name" value="GATA_ZN_FINGER_1"/>
    <property type="match status" value="1"/>
</dbReference>
<dbReference type="GO" id="GO:0008270">
    <property type="term" value="F:zinc ion binding"/>
    <property type="evidence" value="ECO:0007669"/>
    <property type="project" value="UniProtKB-KW"/>
</dbReference>
<dbReference type="PANTHER" id="PTHR10071">
    <property type="entry name" value="TRANSCRIPTION FACTOR GATA FAMILY MEMBER"/>
    <property type="match status" value="1"/>
</dbReference>
<evidence type="ECO:0000256" key="6">
    <source>
        <dbReference type="PROSITE-ProRule" id="PRU00094"/>
    </source>
</evidence>
<evidence type="ECO:0000313" key="9">
    <source>
        <dbReference type="EMBL" id="KAF7359909.1"/>
    </source>
</evidence>
<feature type="domain" description="GATA-type" evidence="8">
    <location>
        <begin position="226"/>
        <end position="279"/>
    </location>
</feature>
<organism evidence="9 10">
    <name type="scientific">Mycena venus</name>
    <dbReference type="NCBI Taxonomy" id="2733690"/>
    <lineage>
        <taxon>Eukaryota</taxon>
        <taxon>Fungi</taxon>
        <taxon>Dikarya</taxon>
        <taxon>Basidiomycota</taxon>
        <taxon>Agaricomycotina</taxon>
        <taxon>Agaricomycetes</taxon>
        <taxon>Agaricomycetidae</taxon>
        <taxon>Agaricales</taxon>
        <taxon>Marasmiineae</taxon>
        <taxon>Mycenaceae</taxon>
        <taxon>Mycena</taxon>
    </lineage>
</organism>
<dbReference type="GO" id="GO:0005634">
    <property type="term" value="C:nucleus"/>
    <property type="evidence" value="ECO:0007669"/>
    <property type="project" value="UniProtKB-SubCell"/>
</dbReference>
<dbReference type="GO" id="GO:0045944">
    <property type="term" value="P:positive regulation of transcription by RNA polymerase II"/>
    <property type="evidence" value="ECO:0007669"/>
    <property type="project" value="TreeGrafter"/>
</dbReference>
<comment type="caution">
    <text evidence="9">The sequence shown here is derived from an EMBL/GenBank/DDBJ whole genome shotgun (WGS) entry which is preliminary data.</text>
</comment>
<dbReference type="GO" id="GO:0045165">
    <property type="term" value="P:cell fate commitment"/>
    <property type="evidence" value="ECO:0007669"/>
    <property type="project" value="TreeGrafter"/>
</dbReference>
<dbReference type="PROSITE" id="PS50114">
    <property type="entry name" value="GATA_ZN_FINGER_2"/>
    <property type="match status" value="2"/>
</dbReference>
<comment type="subcellular location">
    <subcellularLocation>
        <location evidence="1">Nucleus</location>
    </subcellularLocation>
</comment>
<evidence type="ECO:0000256" key="5">
    <source>
        <dbReference type="ARBA" id="ARBA00023242"/>
    </source>
</evidence>
<dbReference type="Proteomes" id="UP000620124">
    <property type="component" value="Unassembled WGS sequence"/>
</dbReference>
<proteinExistence type="predicted"/>
<dbReference type="GO" id="GO:0000122">
    <property type="term" value="P:negative regulation of transcription by RNA polymerase II"/>
    <property type="evidence" value="ECO:0007669"/>
    <property type="project" value="TreeGrafter"/>
</dbReference>
<reference evidence="9" key="1">
    <citation type="submission" date="2020-05" db="EMBL/GenBank/DDBJ databases">
        <title>Mycena genomes resolve the evolution of fungal bioluminescence.</title>
        <authorList>
            <person name="Tsai I.J."/>
        </authorList>
    </citation>
    <scope>NUCLEOTIDE SEQUENCE</scope>
    <source>
        <strain evidence="9">CCC161011</strain>
    </source>
</reference>
<keyword evidence="2" id="KW-0479">Metal-binding</keyword>
<name>A0A8H6YJ18_9AGAR</name>
<keyword evidence="5" id="KW-0539">Nucleus</keyword>
<feature type="region of interest" description="Disordered" evidence="7">
    <location>
        <begin position="88"/>
        <end position="123"/>
    </location>
</feature>
<accession>A0A8H6YJ18</accession>
<keyword evidence="10" id="KW-1185">Reference proteome</keyword>
<evidence type="ECO:0000256" key="1">
    <source>
        <dbReference type="ARBA" id="ARBA00004123"/>
    </source>
</evidence>
<dbReference type="InterPro" id="IPR013088">
    <property type="entry name" value="Znf_NHR/GATA"/>
</dbReference>
<dbReference type="EMBL" id="JACAZI010000005">
    <property type="protein sequence ID" value="KAF7359909.1"/>
    <property type="molecule type" value="Genomic_DNA"/>
</dbReference>
<dbReference type="PRINTS" id="PR00619">
    <property type="entry name" value="GATAZNFINGER"/>
</dbReference>
<evidence type="ECO:0000256" key="2">
    <source>
        <dbReference type="ARBA" id="ARBA00022723"/>
    </source>
</evidence>
<keyword evidence="3 6" id="KW-0863">Zinc-finger</keyword>
<evidence type="ECO:0000256" key="3">
    <source>
        <dbReference type="ARBA" id="ARBA00022771"/>
    </source>
</evidence>
<dbReference type="PANTHER" id="PTHR10071:SF281">
    <property type="entry name" value="BOX A-BINDING FACTOR-RELATED"/>
    <property type="match status" value="1"/>
</dbReference>
<evidence type="ECO:0000256" key="7">
    <source>
        <dbReference type="SAM" id="MobiDB-lite"/>
    </source>
</evidence>
<dbReference type="OrthoDB" id="515401at2759"/>
<evidence type="ECO:0000256" key="4">
    <source>
        <dbReference type="ARBA" id="ARBA00022833"/>
    </source>
</evidence>
<protein>
    <submittedName>
        <fullName evidence="9">GATA zinc finger domain-containing protein</fullName>
    </submittedName>
</protein>
<dbReference type="SUPFAM" id="SSF57716">
    <property type="entry name" value="Glucocorticoid receptor-like (DNA-binding domain)"/>
    <property type="match status" value="2"/>
</dbReference>
<dbReference type="AlphaFoldDB" id="A0A8H6YJ18"/>
<dbReference type="Pfam" id="PF00320">
    <property type="entry name" value="GATA"/>
    <property type="match status" value="2"/>
</dbReference>
<dbReference type="Gene3D" id="3.30.50.10">
    <property type="entry name" value="Erythroid Transcription Factor GATA-1, subunit A"/>
    <property type="match status" value="2"/>
</dbReference>
<sequence>MNNHSHSNFSIPTGNTANSTSNNGSRYYRQSSGSSNVPLSNYSSLINAVPMNGQPSSSGYPGGSAMYPQTLVNQGHPSSLAYQPRHGAQAYGGAQPTTPDASGSGFQYLNTAAHPPASQQQPYAFTEPYSSTTQYENDYSNLTTAPRPYAGYPVTVPIPFAAPGPSTSTKQCYNCGKASTPLWRRDPVTRRMLCNACGLYQQQRRQPRPQVLIDADNEEDEEQLVVGDGPQCSHCGTRKTCVWRRNKEGQQVCNACGVYYSHNGRERPVTMKRSKVKPRAKHTPL</sequence>
<dbReference type="InterPro" id="IPR000679">
    <property type="entry name" value="Znf_GATA"/>
</dbReference>
<gene>
    <name evidence="9" type="ORF">MVEN_00716700</name>
</gene>
<feature type="domain" description="GATA-type" evidence="8">
    <location>
        <begin position="166"/>
        <end position="209"/>
    </location>
</feature>
<evidence type="ECO:0000313" key="10">
    <source>
        <dbReference type="Proteomes" id="UP000620124"/>
    </source>
</evidence>
<dbReference type="SMART" id="SM00401">
    <property type="entry name" value="ZnF_GATA"/>
    <property type="match status" value="2"/>
</dbReference>
<feature type="compositionally biased region" description="Polar residues" evidence="7">
    <location>
        <begin position="95"/>
        <end position="110"/>
    </location>
</feature>
<feature type="region of interest" description="Disordered" evidence="7">
    <location>
        <begin position="1"/>
        <end position="36"/>
    </location>
</feature>